<evidence type="ECO:0000256" key="3">
    <source>
        <dbReference type="ARBA" id="ARBA00023004"/>
    </source>
</evidence>
<dbReference type="InterPro" id="IPR004843">
    <property type="entry name" value="Calcineurin-like_PHP"/>
</dbReference>
<dbReference type="RefSeq" id="WP_183933405.1">
    <property type="nucleotide sequence ID" value="NZ_JACICF010000001.1"/>
</dbReference>
<keyword evidence="7" id="KW-1185">Reference proteome</keyword>
<dbReference type="Proteomes" id="UP000578569">
    <property type="component" value="Unassembled WGS sequence"/>
</dbReference>
<dbReference type="PANTHER" id="PTHR42988">
    <property type="entry name" value="PHOSPHOHYDROLASE"/>
    <property type="match status" value="1"/>
</dbReference>
<sequence length="288" mass="32210">MRTFIHLSDVHFGIHEQPIVEAVEGLIEKTEADMVICAGDLTQWADPEEFEMARSWIDKIEGWGHEVLVVPGNHDVPSSDLVQRFIKPHSRWDRFMGEDRNPWLERDGLAILGLNTARGLVVKNGKISDDQIALMRERFATASADALRVLVCHHPLWKLPRGDERGDAIQNQAAAVAATDDAGIDLILTGHNHTSSVHRTLDLPRGDGSALAIQAGTAFSTRIRTEPPSFNIIHANRLDCAIRVMGWDGDHYVERRQHRYVREHDEAHWQPTEASAASVIAQLAQEAE</sequence>
<feature type="domain" description="Calcineurin-like phosphoesterase" evidence="5">
    <location>
        <begin position="3"/>
        <end position="194"/>
    </location>
</feature>
<gene>
    <name evidence="6" type="ORF">FHS50_001143</name>
</gene>
<proteinExistence type="inferred from homology"/>
<organism evidence="6 7">
    <name type="scientific">Sphingomicrobium lutaoense</name>
    <dbReference type="NCBI Taxonomy" id="515949"/>
    <lineage>
        <taxon>Bacteria</taxon>
        <taxon>Pseudomonadati</taxon>
        <taxon>Pseudomonadota</taxon>
        <taxon>Alphaproteobacteria</taxon>
        <taxon>Sphingomonadales</taxon>
        <taxon>Sphingomonadaceae</taxon>
        <taxon>Sphingomicrobium</taxon>
    </lineage>
</organism>
<dbReference type="PANTHER" id="PTHR42988:SF2">
    <property type="entry name" value="CYCLIC NUCLEOTIDE PHOSPHODIESTERASE CBUA0032-RELATED"/>
    <property type="match status" value="1"/>
</dbReference>
<reference evidence="6 7" key="1">
    <citation type="submission" date="2020-08" db="EMBL/GenBank/DDBJ databases">
        <title>Genomic Encyclopedia of Type Strains, Phase IV (KMG-IV): sequencing the most valuable type-strain genomes for metagenomic binning, comparative biology and taxonomic classification.</title>
        <authorList>
            <person name="Goeker M."/>
        </authorList>
    </citation>
    <scope>NUCLEOTIDE SEQUENCE [LARGE SCALE GENOMIC DNA]</scope>
    <source>
        <strain evidence="6 7">DSM 24194</strain>
    </source>
</reference>
<dbReference type="InterPro" id="IPR050884">
    <property type="entry name" value="CNP_phosphodiesterase-III"/>
</dbReference>
<dbReference type="AlphaFoldDB" id="A0A839Z0A7"/>
<dbReference type="Gene3D" id="3.60.21.10">
    <property type="match status" value="1"/>
</dbReference>
<keyword evidence="2" id="KW-0378">Hydrolase</keyword>
<comment type="similarity">
    <text evidence="4">Belongs to the cyclic nucleotide phosphodiesterase class-III family.</text>
</comment>
<dbReference type="GO" id="GO:0046872">
    <property type="term" value="F:metal ion binding"/>
    <property type="evidence" value="ECO:0007669"/>
    <property type="project" value="UniProtKB-KW"/>
</dbReference>
<name>A0A839Z0A7_9SPHN</name>
<evidence type="ECO:0000313" key="7">
    <source>
        <dbReference type="Proteomes" id="UP000578569"/>
    </source>
</evidence>
<dbReference type="GO" id="GO:0016787">
    <property type="term" value="F:hydrolase activity"/>
    <property type="evidence" value="ECO:0007669"/>
    <property type="project" value="UniProtKB-KW"/>
</dbReference>
<evidence type="ECO:0000256" key="2">
    <source>
        <dbReference type="ARBA" id="ARBA00022801"/>
    </source>
</evidence>
<comment type="caution">
    <text evidence="6">The sequence shown here is derived from an EMBL/GenBank/DDBJ whole genome shotgun (WGS) entry which is preliminary data.</text>
</comment>
<dbReference type="Pfam" id="PF00149">
    <property type="entry name" value="Metallophos"/>
    <property type="match status" value="1"/>
</dbReference>
<evidence type="ECO:0000256" key="1">
    <source>
        <dbReference type="ARBA" id="ARBA00022723"/>
    </source>
</evidence>
<dbReference type="EMBL" id="JACICF010000001">
    <property type="protein sequence ID" value="MBB3764120.1"/>
    <property type="molecule type" value="Genomic_DNA"/>
</dbReference>
<dbReference type="SUPFAM" id="SSF56300">
    <property type="entry name" value="Metallo-dependent phosphatases"/>
    <property type="match status" value="1"/>
</dbReference>
<keyword evidence="3" id="KW-0408">Iron</keyword>
<evidence type="ECO:0000259" key="5">
    <source>
        <dbReference type="Pfam" id="PF00149"/>
    </source>
</evidence>
<evidence type="ECO:0000313" key="6">
    <source>
        <dbReference type="EMBL" id="MBB3764120.1"/>
    </source>
</evidence>
<accession>A0A839Z0A7</accession>
<protein>
    <submittedName>
        <fullName evidence="6">3',5'-cyclic AMP phosphodiesterase CpdA</fullName>
    </submittedName>
</protein>
<dbReference type="InterPro" id="IPR029052">
    <property type="entry name" value="Metallo-depent_PP-like"/>
</dbReference>
<keyword evidence="1" id="KW-0479">Metal-binding</keyword>
<evidence type="ECO:0000256" key="4">
    <source>
        <dbReference type="ARBA" id="ARBA00025742"/>
    </source>
</evidence>